<accession>A0A2K3LVW2</accession>
<organism evidence="1 2">
    <name type="scientific">Trifolium pratense</name>
    <name type="common">Red clover</name>
    <dbReference type="NCBI Taxonomy" id="57577"/>
    <lineage>
        <taxon>Eukaryota</taxon>
        <taxon>Viridiplantae</taxon>
        <taxon>Streptophyta</taxon>
        <taxon>Embryophyta</taxon>
        <taxon>Tracheophyta</taxon>
        <taxon>Spermatophyta</taxon>
        <taxon>Magnoliopsida</taxon>
        <taxon>eudicotyledons</taxon>
        <taxon>Gunneridae</taxon>
        <taxon>Pentapetalae</taxon>
        <taxon>rosids</taxon>
        <taxon>fabids</taxon>
        <taxon>Fabales</taxon>
        <taxon>Fabaceae</taxon>
        <taxon>Papilionoideae</taxon>
        <taxon>50 kb inversion clade</taxon>
        <taxon>NPAAA clade</taxon>
        <taxon>Hologalegina</taxon>
        <taxon>IRL clade</taxon>
        <taxon>Trifolieae</taxon>
        <taxon>Trifolium</taxon>
    </lineage>
</organism>
<dbReference type="PANTHER" id="PTHR46286">
    <property type="entry name" value="VIN3-LIKE PROTEIN 2-RELATED"/>
    <property type="match status" value="1"/>
</dbReference>
<protein>
    <submittedName>
        <fullName evidence="1">Protein vernalization insensitive 3-like</fullName>
    </submittedName>
</protein>
<dbReference type="Proteomes" id="UP000236291">
    <property type="component" value="Unassembled WGS sequence"/>
</dbReference>
<proteinExistence type="predicted"/>
<dbReference type="AlphaFoldDB" id="A0A2K3LVW2"/>
<dbReference type="GO" id="GO:0010048">
    <property type="term" value="P:vernalization response"/>
    <property type="evidence" value="ECO:0007669"/>
    <property type="project" value="InterPro"/>
</dbReference>
<dbReference type="GO" id="GO:0040029">
    <property type="term" value="P:epigenetic regulation of gene expression"/>
    <property type="evidence" value="ECO:0007669"/>
    <property type="project" value="InterPro"/>
</dbReference>
<dbReference type="ExpressionAtlas" id="A0A2K3LVW2">
    <property type="expression patterns" value="baseline"/>
</dbReference>
<name>A0A2K3LVW2_TRIPR</name>
<sequence>MLVLELAKTVNIPNLMEASTVSHVGKCWRKQLMVAKDARRVDILCYRVSLSQKLLQGTEMYGELYEIVDQAVKKLEPEVGPLTGSPLKIGRGVVNRLSSGPEVQKLCGVALESLDSMLSKRILPPTPNPTIQVSDGSLLGPNMVRFEDVTATSLTVILCLEDPSGENN</sequence>
<reference evidence="1 2" key="2">
    <citation type="journal article" date="2017" name="Front. Plant Sci.">
        <title>Gene Classification and Mining of Molecular Markers Useful in Red Clover (Trifolium pratense) Breeding.</title>
        <authorList>
            <person name="Istvanek J."/>
            <person name="Dluhosova J."/>
            <person name="Dluhos P."/>
            <person name="Patkova L."/>
            <person name="Nedelnik J."/>
            <person name="Repkova J."/>
        </authorList>
    </citation>
    <scope>NUCLEOTIDE SEQUENCE [LARGE SCALE GENOMIC DNA]</scope>
    <source>
        <strain evidence="2">cv. Tatra</strain>
        <tissue evidence="1">Young leaves</tissue>
    </source>
</reference>
<dbReference type="PANTHER" id="PTHR46286:SF2">
    <property type="entry name" value="VIN3-LIKE PROTEIN 2"/>
    <property type="match status" value="1"/>
</dbReference>
<feature type="non-terminal residue" evidence="1">
    <location>
        <position position="168"/>
    </location>
</feature>
<evidence type="ECO:0000313" key="1">
    <source>
        <dbReference type="EMBL" id="PNX82678.1"/>
    </source>
</evidence>
<reference evidence="1 2" key="1">
    <citation type="journal article" date="2014" name="Am. J. Bot.">
        <title>Genome assembly and annotation for red clover (Trifolium pratense; Fabaceae).</title>
        <authorList>
            <person name="Istvanek J."/>
            <person name="Jaros M."/>
            <person name="Krenek A."/>
            <person name="Repkova J."/>
        </authorList>
    </citation>
    <scope>NUCLEOTIDE SEQUENCE [LARGE SCALE GENOMIC DNA]</scope>
    <source>
        <strain evidence="2">cv. Tatra</strain>
        <tissue evidence="1">Young leaves</tissue>
    </source>
</reference>
<dbReference type="STRING" id="57577.A0A2K3LVW2"/>
<comment type="caution">
    <text evidence="1">The sequence shown here is derived from an EMBL/GenBank/DDBJ whole genome shotgun (WGS) entry which is preliminary data.</text>
</comment>
<dbReference type="InterPro" id="IPR044514">
    <property type="entry name" value="VIN3-like"/>
</dbReference>
<dbReference type="EMBL" id="ASHM01042504">
    <property type="protein sequence ID" value="PNX82678.1"/>
    <property type="molecule type" value="Genomic_DNA"/>
</dbReference>
<evidence type="ECO:0000313" key="2">
    <source>
        <dbReference type="Proteomes" id="UP000236291"/>
    </source>
</evidence>
<gene>
    <name evidence="1" type="ORF">L195_g038711</name>
</gene>